<evidence type="ECO:0000313" key="2">
    <source>
        <dbReference type="Proteomes" id="UP000478052"/>
    </source>
</evidence>
<comment type="caution">
    <text evidence="1">The sequence shown here is derived from an EMBL/GenBank/DDBJ whole genome shotgun (WGS) entry which is preliminary data.</text>
</comment>
<dbReference type="Proteomes" id="UP000478052">
    <property type="component" value="Unassembled WGS sequence"/>
</dbReference>
<dbReference type="AlphaFoldDB" id="A0A6G0Y3V8"/>
<sequence length="116" mass="13269">MTYKVQLKHIPVNTIHLSGKTKKKTLHCRNCTKEDEVTMKIENQLWIDCDTTKSAAIVYSRVLNSKSIGHYVCVCKRNNGAWEAYNDLQTKVTVARTSVIHNIGAILIIKKRKKIQ</sequence>
<organism evidence="1 2">
    <name type="scientific">Aphis craccivora</name>
    <name type="common">Cowpea aphid</name>
    <dbReference type="NCBI Taxonomy" id="307492"/>
    <lineage>
        <taxon>Eukaryota</taxon>
        <taxon>Metazoa</taxon>
        <taxon>Ecdysozoa</taxon>
        <taxon>Arthropoda</taxon>
        <taxon>Hexapoda</taxon>
        <taxon>Insecta</taxon>
        <taxon>Pterygota</taxon>
        <taxon>Neoptera</taxon>
        <taxon>Paraneoptera</taxon>
        <taxon>Hemiptera</taxon>
        <taxon>Sternorrhyncha</taxon>
        <taxon>Aphidomorpha</taxon>
        <taxon>Aphidoidea</taxon>
        <taxon>Aphididae</taxon>
        <taxon>Aphidini</taxon>
        <taxon>Aphis</taxon>
        <taxon>Aphis</taxon>
    </lineage>
</organism>
<name>A0A6G0Y3V8_APHCR</name>
<gene>
    <name evidence="1" type="ORF">FWK35_00024785</name>
</gene>
<reference evidence="1 2" key="1">
    <citation type="submission" date="2019-08" db="EMBL/GenBank/DDBJ databases">
        <title>Whole genome of Aphis craccivora.</title>
        <authorList>
            <person name="Voronova N.V."/>
            <person name="Shulinski R.S."/>
            <person name="Bandarenka Y.V."/>
            <person name="Zhorov D.G."/>
            <person name="Warner D."/>
        </authorList>
    </citation>
    <scope>NUCLEOTIDE SEQUENCE [LARGE SCALE GENOMIC DNA]</scope>
    <source>
        <strain evidence="1">180601</strain>
        <tissue evidence="1">Whole Body</tissue>
    </source>
</reference>
<evidence type="ECO:0000313" key="1">
    <source>
        <dbReference type="EMBL" id="KAF0748882.1"/>
    </source>
</evidence>
<dbReference type="EMBL" id="VUJU01006312">
    <property type="protein sequence ID" value="KAF0748882.1"/>
    <property type="molecule type" value="Genomic_DNA"/>
</dbReference>
<proteinExistence type="predicted"/>
<keyword evidence="2" id="KW-1185">Reference proteome</keyword>
<accession>A0A6G0Y3V8</accession>
<protein>
    <submittedName>
        <fullName evidence="1">NOF-FB transposable element protein</fullName>
    </submittedName>
</protein>